<evidence type="ECO:0000259" key="2">
    <source>
        <dbReference type="Pfam" id="PF13391"/>
    </source>
</evidence>
<name>A0AAJ0HB42_9PEZI</name>
<keyword evidence="4" id="KW-1185">Reference proteome</keyword>
<feature type="compositionally biased region" description="Basic and acidic residues" evidence="1">
    <location>
        <begin position="362"/>
        <end position="371"/>
    </location>
</feature>
<dbReference type="Proteomes" id="UP001275084">
    <property type="component" value="Unassembled WGS sequence"/>
</dbReference>
<accession>A0AAJ0HB42</accession>
<feature type="region of interest" description="Disordered" evidence="1">
    <location>
        <begin position="297"/>
        <end position="383"/>
    </location>
</feature>
<reference evidence="3" key="2">
    <citation type="submission" date="2023-06" db="EMBL/GenBank/DDBJ databases">
        <authorList>
            <consortium name="Lawrence Berkeley National Laboratory"/>
            <person name="Haridas S."/>
            <person name="Hensen N."/>
            <person name="Bonometti L."/>
            <person name="Westerberg I."/>
            <person name="Brannstrom I.O."/>
            <person name="Guillou S."/>
            <person name="Cros-Aarteil S."/>
            <person name="Calhoun S."/>
            <person name="Kuo A."/>
            <person name="Mondo S."/>
            <person name="Pangilinan J."/>
            <person name="Riley R."/>
            <person name="Labutti K."/>
            <person name="Andreopoulos B."/>
            <person name="Lipzen A."/>
            <person name="Chen C."/>
            <person name="Yanf M."/>
            <person name="Daum C."/>
            <person name="Ng V."/>
            <person name="Clum A."/>
            <person name="Steindorff A."/>
            <person name="Ohm R."/>
            <person name="Martin F."/>
            <person name="Silar P."/>
            <person name="Natvig D."/>
            <person name="Lalanne C."/>
            <person name="Gautier V."/>
            <person name="Ament-Velasquez S.L."/>
            <person name="Kruys A."/>
            <person name="Hutchinson M.I."/>
            <person name="Powell A.J."/>
            <person name="Barry K."/>
            <person name="Miller A.N."/>
            <person name="Grigoriev I.V."/>
            <person name="Debuchy R."/>
            <person name="Gladieux P."/>
            <person name="Thoren M.H."/>
            <person name="Johannesson H."/>
        </authorList>
    </citation>
    <scope>NUCLEOTIDE SEQUENCE</scope>
    <source>
        <strain evidence="3">CBS 955.72</strain>
    </source>
</reference>
<gene>
    <name evidence="3" type="ORF">B0T25DRAFT_506203</name>
</gene>
<reference evidence="3" key="1">
    <citation type="journal article" date="2023" name="Mol. Phylogenet. Evol.">
        <title>Genome-scale phylogeny and comparative genomics of the fungal order Sordariales.</title>
        <authorList>
            <person name="Hensen N."/>
            <person name="Bonometti L."/>
            <person name="Westerberg I."/>
            <person name="Brannstrom I.O."/>
            <person name="Guillou S."/>
            <person name="Cros-Aarteil S."/>
            <person name="Calhoun S."/>
            <person name="Haridas S."/>
            <person name="Kuo A."/>
            <person name="Mondo S."/>
            <person name="Pangilinan J."/>
            <person name="Riley R."/>
            <person name="LaButti K."/>
            <person name="Andreopoulos B."/>
            <person name="Lipzen A."/>
            <person name="Chen C."/>
            <person name="Yan M."/>
            <person name="Daum C."/>
            <person name="Ng V."/>
            <person name="Clum A."/>
            <person name="Steindorff A."/>
            <person name="Ohm R.A."/>
            <person name="Martin F."/>
            <person name="Silar P."/>
            <person name="Natvig D.O."/>
            <person name="Lalanne C."/>
            <person name="Gautier V."/>
            <person name="Ament-Velasquez S.L."/>
            <person name="Kruys A."/>
            <person name="Hutchinson M.I."/>
            <person name="Powell A.J."/>
            <person name="Barry K."/>
            <person name="Miller A.N."/>
            <person name="Grigoriev I.V."/>
            <person name="Debuchy R."/>
            <person name="Gladieux P."/>
            <person name="Hiltunen Thoren M."/>
            <person name="Johannesson H."/>
        </authorList>
    </citation>
    <scope>NUCLEOTIDE SEQUENCE</scope>
    <source>
        <strain evidence="3">CBS 955.72</strain>
    </source>
</reference>
<dbReference type="EMBL" id="JAUIQD010000006">
    <property type="protein sequence ID" value="KAK3346075.1"/>
    <property type="molecule type" value="Genomic_DNA"/>
</dbReference>
<proteinExistence type="predicted"/>
<evidence type="ECO:0000313" key="3">
    <source>
        <dbReference type="EMBL" id="KAK3346075.1"/>
    </source>
</evidence>
<dbReference type="Pfam" id="PF13391">
    <property type="entry name" value="HNH_2"/>
    <property type="match status" value="1"/>
</dbReference>
<organism evidence="3 4">
    <name type="scientific">Lasiosphaeria hispida</name>
    <dbReference type="NCBI Taxonomy" id="260671"/>
    <lineage>
        <taxon>Eukaryota</taxon>
        <taxon>Fungi</taxon>
        <taxon>Dikarya</taxon>
        <taxon>Ascomycota</taxon>
        <taxon>Pezizomycotina</taxon>
        <taxon>Sordariomycetes</taxon>
        <taxon>Sordariomycetidae</taxon>
        <taxon>Sordariales</taxon>
        <taxon>Lasiosphaeriaceae</taxon>
        <taxon>Lasiosphaeria</taxon>
    </lineage>
</organism>
<evidence type="ECO:0000256" key="1">
    <source>
        <dbReference type="SAM" id="MobiDB-lite"/>
    </source>
</evidence>
<feature type="domain" description="HNH nuclease" evidence="2">
    <location>
        <begin position="156"/>
        <end position="217"/>
    </location>
</feature>
<protein>
    <recommendedName>
        <fullName evidence="2">HNH nuclease domain-containing protein</fullName>
    </recommendedName>
</protein>
<evidence type="ECO:0000313" key="4">
    <source>
        <dbReference type="Proteomes" id="UP001275084"/>
    </source>
</evidence>
<dbReference type="AlphaFoldDB" id="A0AAJ0HB42"/>
<comment type="caution">
    <text evidence="3">The sequence shown here is derived from an EMBL/GenBank/DDBJ whole genome shotgun (WGS) entry which is preliminary data.</text>
</comment>
<sequence length="412" mass="45104">MLTGLRAPPPRHSGVRLTNQDKIAFLHPGYSAPRNQLFSLPRVDAVDGDGGSKCGVHHLTALTACQVVANNAFRQGRLCTDTEGLRPAAEPMDGVLTAPHYYLVIDGNGTMYPVVPSFQDWEFPHANFPTTWPAPSETQHEGPLAPPAPAATTRHCVVTNSGLASTSAHLVPREHDLWFSLNAMSIYGTGVRDIDDESNLVRMRADIHKCFDDRLFTMVPKPDGDSGLHYAVHAVDEGDTEFRDLHHNTAVQNIARVSREYAFARFAWCVLLRLKPFLLGGIPRRVVRFGLFGGGEPESRTERMDGSQLRDLFGAGKSRSSSPRKRKLEPPPGQLPDASLAGSGSCSSTAIGVEDEGEADDWYERNVEHSPRGRTRKRACHSFDGKRRHEADFGAAVSLVQGQGELMQPRGG</sequence>
<dbReference type="InterPro" id="IPR003615">
    <property type="entry name" value="HNH_nuc"/>
</dbReference>